<evidence type="ECO:0000313" key="3">
    <source>
        <dbReference type="Proteomes" id="UP000223158"/>
    </source>
</evidence>
<gene>
    <name evidence="2" type="ORF">SAC12_042</name>
</gene>
<dbReference type="EMBL" id="KU052488">
    <property type="protein sequence ID" value="ALY06863.1"/>
    <property type="molecule type" value="Genomic_DNA"/>
</dbReference>
<reference evidence="2 3" key="1">
    <citation type="submission" date="2015-11" db="EMBL/GenBank/DDBJ databases">
        <title>Lactobacillus brevis bacteriophage SA-C12: a mosaic Myoviridae member.</title>
        <authorList>
            <person name="Mahony J."/>
        </authorList>
    </citation>
    <scope>NUCLEOTIDE SEQUENCE [LARGE SCALE GENOMIC DNA]</scope>
</reference>
<keyword evidence="3" id="KW-1185">Reference proteome</keyword>
<keyword evidence="1" id="KW-0472">Membrane</keyword>
<keyword evidence="1" id="KW-0812">Transmembrane</keyword>
<organism evidence="2 3">
    <name type="scientific">Lactobacillus phage SA-C12</name>
    <dbReference type="NCBI Taxonomy" id="1755697"/>
    <lineage>
        <taxon>Viruses</taxon>
        <taxon>Duplodnaviria</taxon>
        <taxon>Heunggongvirae</taxon>
        <taxon>Uroviricota</taxon>
        <taxon>Caudoviricetes</taxon>
        <taxon>Tybeckvirinae</taxon>
        <taxon>Lenusvirus</taxon>
        <taxon>Lenusvirus SAC12</taxon>
    </lineage>
</organism>
<feature type="transmembrane region" description="Helical" evidence="1">
    <location>
        <begin position="20"/>
        <end position="37"/>
    </location>
</feature>
<dbReference type="Proteomes" id="UP000223158">
    <property type="component" value="Segment"/>
</dbReference>
<evidence type="ECO:0000256" key="1">
    <source>
        <dbReference type="SAM" id="Phobius"/>
    </source>
</evidence>
<name>A0A1I9KK74_9CAUD</name>
<sequence>MLIYLYQSMERGNVNMFKVNKVVLIMVGVLLGMMFAIKPQASMLSGVKLSTTDQNNVVITNTTRHVQTYNFKITPDKGKSFSIDVPIRSKKSVLLYTKTRGGDGILFNKKPLKAYKLTITRLSKRDRIKEQRTGKYHGVGLWFTKKTIKVGE</sequence>
<proteinExistence type="predicted"/>
<keyword evidence="1" id="KW-1133">Transmembrane helix</keyword>
<accession>A0A1I9KK74</accession>
<evidence type="ECO:0000313" key="2">
    <source>
        <dbReference type="EMBL" id="ALY06863.1"/>
    </source>
</evidence>
<protein>
    <submittedName>
        <fullName evidence="2">Uncharacterized protein</fullName>
    </submittedName>
</protein>